<dbReference type="Pfam" id="PF13620">
    <property type="entry name" value="CarboxypepD_reg"/>
    <property type="match status" value="1"/>
</dbReference>
<protein>
    <submittedName>
        <fullName evidence="2">Carboxypeptidase regulatory-like domain-containing protein</fullName>
    </submittedName>
</protein>
<evidence type="ECO:0000313" key="2">
    <source>
        <dbReference type="EMBL" id="MBD3923466.1"/>
    </source>
</evidence>
<evidence type="ECO:0000313" key="3">
    <source>
        <dbReference type="Proteomes" id="UP000618818"/>
    </source>
</evidence>
<dbReference type="PROSITE" id="PS00018">
    <property type="entry name" value="EF_HAND_1"/>
    <property type="match status" value="1"/>
</dbReference>
<dbReference type="SUPFAM" id="SSF49464">
    <property type="entry name" value="Carboxypeptidase regulatory domain-like"/>
    <property type="match status" value="1"/>
</dbReference>
<dbReference type="RefSeq" id="WP_191193335.1">
    <property type="nucleotide sequence ID" value="NZ_JACXYZ010000001.1"/>
</dbReference>
<organism evidence="2 3">
    <name type="scientific">Nocardioides cavernae</name>
    <dbReference type="NCBI Taxonomy" id="1921566"/>
    <lineage>
        <taxon>Bacteria</taxon>
        <taxon>Bacillati</taxon>
        <taxon>Actinomycetota</taxon>
        <taxon>Actinomycetes</taxon>
        <taxon>Propionibacteriales</taxon>
        <taxon>Nocardioidaceae</taxon>
        <taxon>Nocardioides</taxon>
    </lineage>
</organism>
<dbReference type="EMBL" id="JACXYZ010000001">
    <property type="protein sequence ID" value="MBD3923466.1"/>
    <property type="molecule type" value="Genomic_DNA"/>
</dbReference>
<reference evidence="2 3" key="1">
    <citation type="submission" date="2020-09" db="EMBL/GenBank/DDBJ databases">
        <title>novel species in genus Nocardioides.</title>
        <authorList>
            <person name="Zhang G."/>
        </authorList>
    </citation>
    <scope>NUCLEOTIDE SEQUENCE [LARGE SCALE GENOMIC DNA]</scope>
    <source>
        <strain evidence="2 3">KCTC 39551</strain>
    </source>
</reference>
<keyword evidence="1" id="KW-0732">Signal</keyword>
<dbReference type="InterPro" id="IPR018247">
    <property type="entry name" value="EF_Hand_1_Ca_BS"/>
</dbReference>
<proteinExistence type="predicted"/>
<feature type="signal peptide" evidence="1">
    <location>
        <begin position="1"/>
        <end position="36"/>
    </location>
</feature>
<evidence type="ECO:0000256" key="1">
    <source>
        <dbReference type="SAM" id="SignalP"/>
    </source>
</evidence>
<keyword evidence="3" id="KW-1185">Reference proteome</keyword>
<comment type="caution">
    <text evidence="2">The sequence shown here is derived from an EMBL/GenBank/DDBJ whole genome shotgun (WGS) entry which is preliminary data.</text>
</comment>
<dbReference type="Proteomes" id="UP000618818">
    <property type="component" value="Unassembled WGS sequence"/>
</dbReference>
<dbReference type="Gene3D" id="2.60.40.1120">
    <property type="entry name" value="Carboxypeptidase-like, regulatory domain"/>
    <property type="match status" value="1"/>
</dbReference>
<name>A0ABR8N8B1_9ACTN</name>
<gene>
    <name evidence="2" type="ORF">IEZ26_02435</name>
</gene>
<dbReference type="InterPro" id="IPR008969">
    <property type="entry name" value="CarboxyPept-like_regulatory"/>
</dbReference>
<feature type="chain" id="PRO_5045203687" evidence="1">
    <location>
        <begin position="37"/>
        <end position="732"/>
    </location>
</feature>
<dbReference type="Gene3D" id="2.60.40.2700">
    <property type="match status" value="1"/>
</dbReference>
<sequence>MMSTNGGAFARLVAGGAAAATALAGFTIGLAAPAHAAVTISGSTIDAAGNYVDGFVSIYKFSDEDGDGTVEEFEYDSLPSVQTEGGAFDLNLEDGLYKLQFRPDFDSSEFVSEYYRDKAALVSADFITVAGAAQTLPAWTIDAIPTVTGTVTTTDGRPVDNASVVAYAADDNATLATYTTNSTGGFRIGATEAVKLQFSGYDPKTKKSLAMEYYSDKADIASADAVAPGTSVGTVTLAPGGSIAGRVTSDAGAALHRVEVCSNSNCDFTDATGLYLIENVTTGAHQVSFSDPIGEFRTEYYNNVGVDQYGSPVSPPTVVTVAPGQAVAGVDAGLAPTGKPAPTGVDLSGTVRDQLGGVGVGYTVRAYNTPANPVDKEVVATTISNRAGGYAFTTLDRVGGETEFKIEVVGEPAREDGDFARRTVWTGQKYGYETAAAVTAAPRVVDFVQPVAGGVSGAITSEAGGIPDNPQVAFYDADRNYADNADEHKADGTYENRNLWPGDYTVQLRADYHVSEWWDNAVAAEAKTVTVKPGEVVTGISAALAKDVKAVERPTVTGDAWVGKTLRLDKGVWTQMADNEFTYEWLVKGAVVATGPSLKLTKKNLGDKVTGRVTNDLGFTQGQAVTKATYKVGYKPKVKAKVSKKSAAITLKVKPLKAKKVKATITVFEIVGTKKNGDDKLKKLGKGKIKKGTGKVTFKKALGKGKHKLVFTVKGKGKVGSGDIEKKIKLKR</sequence>
<accession>A0ABR8N8B1</accession>